<dbReference type="AlphaFoldDB" id="A0A6A6GTA8"/>
<dbReference type="Proteomes" id="UP000800092">
    <property type="component" value="Unassembled WGS sequence"/>
</dbReference>
<protein>
    <submittedName>
        <fullName evidence="1">Uncharacterized protein</fullName>
    </submittedName>
</protein>
<name>A0A6A6GTA8_VIRVR</name>
<proteinExistence type="predicted"/>
<gene>
    <name evidence="1" type="ORF">EV356DRAFT_571450</name>
</gene>
<sequence length="164" mass="18076">MAEGPFRRQQSTINTMHLRTLSDSECLTERRTGSDSGLILLRSQPVRGALHQPSLPKITKTRFSIGYNNYFGSIFWVMTSMRVAPVSTIRVSNGKVGESNKRSTSSLSCFAFSPVCAAGAPQSTELKSPKSLHQPARHLNAVLLSPAVPPHRADRADLLTNFHW</sequence>
<reference evidence="1" key="1">
    <citation type="journal article" date="2020" name="Stud. Mycol.">
        <title>101 Dothideomycetes genomes: a test case for predicting lifestyles and emergence of pathogens.</title>
        <authorList>
            <person name="Haridas S."/>
            <person name="Albert R."/>
            <person name="Binder M."/>
            <person name="Bloem J."/>
            <person name="Labutti K."/>
            <person name="Salamov A."/>
            <person name="Andreopoulos B."/>
            <person name="Baker S."/>
            <person name="Barry K."/>
            <person name="Bills G."/>
            <person name="Bluhm B."/>
            <person name="Cannon C."/>
            <person name="Castanera R."/>
            <person name="Culley D."/>
            <person name="Daum C."/>
            <person name="Ezra D."/>
            <person name="Gonzalez J."/>
            <person name="Henrissat B."/>
            <person name="Kuo A."/>
            <person name="Liang C."/>
            <person name="Lipzen A."/>
            <person name="Lutzoni F."/>
            <person name="Magnuson J."/>
            <person name="Mondo S."/>
            <person name="Nolan M."/>
            <person name="Ohm R."/>
            <person name="Pangilinan J."/>
            <person name="Park H.-J."/>
            <person name="Ramirez L."/>
            <person name="Alfaro M."/>
            <person name="Sun H."/>
            <person name="Tritt A."/>
            <person name="Yoshinaga Y."/>
            <person name="Zwiers L.-H."/>
            <person name="Turgeon B."/>
            <person name="Goodwin S."/>
            <person name="Spatafora J."/>
            <person name="Crous P."/>
            <person name="Grigoriev I."/>
        </authorList>
    </citation>
    <scope>NUCLEOTIDE SEQUENCE</scope>
    <source>
        <strain evidence="1">Tuck. ex Michener</strain>
    </source>
</reference>
<accession>A0A6A6GTA8</accession>
<organism evidence="1 2">
    <name type="scientific">Viridothelium virens</name>
    <name type="common">Speckled blister lichen</name>
    <name type="synonym">Trypethelium virens</name>
    <dbReference type="NCBI Taxonomy" id="1048519"/>
    <lineage>
        <taxon>Eukaryota</taxon>
        <taxon>Fungi</taxon>
        <taxon>Dikarya</taxon>
        <taxon>Ascomycota</taxon>
        <taxon>Pezizomycotina</taxon>
        <taxon>Dothideomycetes</taxon>
        <taxon>Dothideomycetes incertae sedis</taxon>
        <taxon>Trypetheliales</taxon>
        <taxon>Trypetheliaceae</taxon>
        <taxon>Viridothelium</taxon>
    </lineage>
</organism>
<evidence type="ECO:0000313" key="1">
    <source>
        <dbReference type="EMBL" id="KAF2229026.1"/>
    </source>
</evidence>
<keyword evidence="2" id="KW-1185">Reference proteome</keyword>
<evidence type="ECO:0000313" key="2">
    <source>
        <dbReference type="Proteomes" id="UP000800092"/>
    </source>
</evidence>
<dbReference type="EMBL" id="ML991879">
    <property type="protein sequence ID" value="KAF2229026.1"/>
    <property type="molecule type" value="Genomic_DNA"/>
</dbReference>